<dbReference type="PhylomeDB" id="D7GYE7"/>
<dbReference type="EMBL" id="KQ972217">
    <property type="protein sequence ID" value="EFA13377.1"/>
    <property type="molecule type" value="Genomic_DNA"/>
</dbReference>
<gene>
    <name evidence="1" type="primary">GLEAN_02249</name>
    <name evidence="1" type="ORF">TcasGA2_TC002249</name>
</gene>
<organism evidence="1 2">
    <name type="scientific">Tribolium castaneum</name>
    <name type="common">Red flour beetle</name>
    <dbReference type="NCBI Taxonomy" id="7070"/>
    <lineage>
        <taxon>Eukaryota</taxon>
        <taxon>Metazoa</taxon>
        <taxon>Ecdysozoa</taxon>
        <taxon>Arthropoda</taxon>
        <taxon>Hexapoda</taxon>
        <taxon>Insecta</taxon>
        <taxon>Pterygota</taxon>
        <taxon>Neoptera</taxon>
        <taxon>Endopterygota</taxon>
        <taxon>Coleoptera</taxon>
        <taxon>Polyphaga</taxon>
        <taxon>Cucujiformia</taxon>
        <taxon>Tenebrionidae</taxon>
        <taxon>Tenebrionidae incertae sedis</taxon>
        <taxon>Tribolium</taxon>
    </lineage>
</organism>
<dbReference type="AlphaFoldDB" id="D7GYE7"/>
<dbReference type="InParanoid" id="D7GYE7"/>
<sequence length="32" mass="3527">VSVCEVELQAAMEERDRARNDASNSSLAQEMS</sequence>
<accession>D7GYE7</accession>
<keyword evidence="2" id="KW-1185">Reference proteome</keyword>
<feature type="non-terminal residue" evidence="1">
    <location>
        <position position="1"/>
    </location>
</feature>
<reference evidence="1 2" key="1">
    <citation type="journal article" date="2008" name="Nature">
        <title>The genome of the model beetle and pest Tribolium castaneum.</title>
        <authorList>
            <consortium name="Tribolium Genome Sequencing Consortium"/>
            <person name="Richards S."/>
            <person name="Gibbs R.A."/>
            <person name="Weinstock G.M."/>
            <person name="Brown S.J."/>
            <person name="Denell R."/>
            <person name="Beeman R.W."/>
            <person name="Gibbs R."/>
            <person name="Beeman R.W."/>
            <person name="Brown S.J."/>
            <person name="Bucher G."/>
            <person name="Friedrich M."/>
            <person name="Grimmelikhuijzen C.J."/>
            <person name="Klingler M."/>
            <person name="Lorenzen M."/>
            <person name="Richards S."/>
            <person name="Roth S."/>
            <person name="Schroder R."/>
            <person name="Tautz D."/>
            <person name="Zdobnov E.M."/>
            <person name="Muzny D."/>
            <person name="Gibbs R.A."/>
            <person name="Weinstock G.M."/>
            <person name="Attaway T."/>
            <person name="Bell S."/>
            <person name="Buhay C.J."/>
            <person name="Chandrabose M.N."/>
            <person name="Chavez D."/>
            <person name="Clerk-Blankenburg K.P."/>
            <person name="Cree A."/>
            <person name="Dao M."/>
            <person name="Davis C."/>
            <person name="Chacko J."/>
            <person name="Dinh H."/>
            <person name="Dugan-Rocha S."/>
            <person name="Fowler G."/>
            <person name="Garner T.T."/>
            <person name="Garnes J."/>
            <person name="Gnirke A."/>
            <person name="Hawes A."/>
            <person name="Hernandez J."/>
            <person name="Hines S."/>
            <person name="Holder M."/>
            <person name="Hume J."/>
            <person name="Jhangiani S.N."/>
            <person name="Joshi V."/>
            <person name="Khan Z.M."/>
            <person name="Jackson L."/>
            <person name="Kovar C."/>
            <person name="Kowis A."/>
            <person name="Lee S."/>
            <person name="Lewis L.R."/>
            <person name="Margolis J."/>
            <person name="Morgan M."/>
            <person name="Nazareth L.V."/>
            <person name="Nguyen N."/>
            <person name="Okwuonu G."/>
            <person name="Parker D."/>
            <person name="Richards S."/>
            <person name="Ruiz S.J."/>
            <person name="Santibanez J."/>
            <person name="Savard J."/>
            <person name="Scherer S.E."/>
            <person name="Schneider B."/>
            <person name="Sodergren E."/>
            <person name="Tautz D."/>
            <person name="Vattahil S."/>
            <person name="Villasana D."/>
            <person name="White C.S."/>
            <person name="Wright R."/>
            <person name="Park Y."/>
            <person name="Beeman R.W."/>
            <person name="Lord J."/>
            <person name="Oppert B."/>
            <person name="Lorenzen M."/>
            <person name="Brown S."/>
            <person name="Wang L."/>
            <person name="Savard J."/>
            <person name="Tautz D."/>
            <person name="Richards S."/>
            <person name="Weinstock G."/>
            <person name="Gibbs R.A."/>
            <person name="Liu Y."/>
            <person name="Worley K."/>
            <person name="Weinstock G."/>
            <person name="Elsik C.G."/>
            <person name="Reese J.T."/>
            <person name="Elhaik E."/>
            <person name="Landan G."/>
            <person name="Graur D."/>
            <person name="Arensburger P."/>
            <person name="Atkinson P."/>
            <person name="Beeman R.W."/>
            <person name="Beidler J."/>
            <person name="Brown S.J."/>
            <person name="Demuth J.P."/>
            <person name="Drury D.W."/>
            <person name="Du Y.Z."/>
            <person name="Fujiwara H."/>
            <person name="Lorenzen M."/>
            <person name="Maselli V."/>
            <person name="Osanai M."/>
            <person name="Park Y."/>
            <person name="Robertson H.M."/>
            <person name="Tu Z."/>
            <person name="Wang J.J."/>
            <person name="Wang S."/>
            <person name="Richards S."/>
            <person name="Song H."/>
            <person name="Zhang L."/>
            <person name="Sodergren E."/>
            <person name="Werner D."/>
            <person name="Stanke M."/>
            <person name="Morgenstern B."/>
            <person name="Solovyev V."/>
            <person name="Kosarev P."/>
            <person name="Brown G."/>
            <person name="Chen H.C."/>
            <person name="Ermolaeva O."/>
            <person name="Hlavina W."/>
            <person name="Kapustin Y."/>
            <person name="Kiryutin B."/>
            <person name="Kitts P."/>
            <person name="Maglott D."/>
            <person name="Pruitt K."/>
            <person name="Sapojnikov V."/>
            <person name="Souvorov A."/>
            <person name="Mackey A.J."/>
            <person name="Waterhouse R.M."/>
            <person name="Wyder S."/>
            <person name="Zdobnov E.M."/>
            <person name="Zdobnov E.M."/>
            <person name="Wyder S."/>
            <person name="Kriventseva E.V."/>
            <person name="Kadowaki T."/>
            <person name="Bork P."/>
            <person name="Aranda M."/>
            <person name="Bao R."/>
            <person name="Beermann A."/>
            <person name="Berns N."/>
            <person name="Bolognesi R."/>
            <person name="Bonneton F."/>
            <person name="Bopp D."/>
            <person name="Brown S.J."/>
            <person name="Bucher G."/>
            <person name="Butts T."/>
            <person name="Chaumot A."/>
            <person name="Denell R.E."/>
            <person name="Ferrier D.E."/>
            <person name="Friedrich M."/>
            <person name="Gordon C.M."/>
            <person name="Jindra M."/>
            <person name="Klingler M."/>
            <person name="Lan Q."/>
            <person name="Lattorff H.M."/>
            <person name="Laudet V."/>
            <person name="von Levetsow C."/>
            <person name="Liu Z."/>
            <person name="Lutz R."/>
            <person name="Lynch J.A."/>
            <person name="da Fonseca R.N."/>
            <person name="Posnien N."/>
            <person name="Reuter R."/>
            <person name="Roth S."/>
            <person name="Savard J."/>
            <person name="Schinko J.B."/>
            <person name="Schmitt C."/>
            <person name="Schoppmeier M."/>
            <person name="Schroder R."/>
            <person name="Shippy T.D."/>
            <person name="Simonnet F."/>
            <person name="Marques-Souza H."/>
            <person name="Tautz D."/>
            <person name="Tomoyasu Y."/>
            <person name="Trauner J."/>
            <person name="Van der Zee M."/>
            <person name="Vervoort M."/>
            <person name="Wittkopp N."/>
            <person name="Wimmer E.A."/>
            <person name="Yang X."/>
            <person name="Jones A.K."/>
            <person name="Sattelle D.B."/>
            <person name="Ebert P.R."/>
            <person name="Nelson D."/>
            <person name="Scott J.G."/>
            <person name="Beeman R.W."/>
            <person name="Muthukrishnan S."/>
            <person name="Kramer K.J."/>
            <person name="Arakane Y."/>
            <person name="Beeman R.W."/>
            <person name="Zhu Q."/>
            <person name="Hogenkamp D."/>
            <person name="Dixit R."/>
            <person name="Oppert B."/>
            <person name="Jiang H."/>
            <person name="Zou Z."/>
            <person name="Marshall J."/>
            <person name="Elpidina E."/>
            <person name="Vinokurov K."/>
            <person name="Oppert C."/>
            <person name="Zou Z."/>
            <person name="Evans J."/>
            <person name="Lu Z."/>
            <person name="Zhao P."/>
            <person name="Sumathipala N."/>
            <person name="Altincicek B."/>
            <person name="Vilcinskas A."/>
            <person name="Williams M."/>
            <person name="Hultmark D."/>
            <person name="Hetru C."/>
            <person name="Jiang H."/>
            <person name="Grimmelikhuijzen C.J."/>
            <person name="Hauser F."/>
            <person name="Cazzamali G."/>
            <person name="Williamson M."/>
            <person name="Park Y."/>
            <person name="Li B."/>
            <person name="Tanaka Y."/>
            <person name="Predel R."/>
            <person name="Neupert S."/>
            <person name="Schachtner J."/>
            <person name="Verleyen P."/>
            <person name="Raible F."/>
            <person name="Bork P."/>
            <person name="Friedrich M."/>
            <person name="Walden K.K."/>
            <person name="Robertson H.M."/>
            <person name="Angeli S."/>
            <person name="Foret S."/>
            <person name="Bucher G."/>
            <person name="Schuetz S."/>
            <person name="Maleszka R."/>
            <person name="Wimmer E.A."/>
            <person name="Beeman R.W."/>
            <person name="Lorenzen M."/>
            <person name="Tomoyasu Y."/>
            <person name="Miller S.C."/>
            <person name="Grossmann D."/>
            <person name="Bucher G."/>
        </authorList>
    </citation>
    <scope>NUCLEOTIDE SEQUENCE [LARGE SCALE GENOMIC DNA]</scope>
    <source>
        <strain evidence="1 2">Georgia GA2</strain>
    </source>
</reference>
<evidence type="ECO:0000313" key="1">
    <source>
        <dbReference type="EMBL" id="EFA13377.1"/>
    </source>
</evidence>
<evidence type="ECO:0000313" key="2">
    <source>
        <dbReference type="Proteomes" id="UP000007266"/>
    </source>
</evidence>
<dbReference type="HOGENOM" id="CLU_3394309_0_0_1"/>
<protein>
    <submittedName>
        <fullName evidence="1">Uncharacterized protein</fullName>
    </submittedName>
</protein>
<proteinExistence type="predicted"/>
<dbReference type="Proteomes" id="UP000007266">
    <property type="component" value="Unassembled WGS sequence"/>
</dbReference>
<name>D7GYE7_TRICA</name>
<reference evidence="1 2" key="2">
    <citation type="journal article" date="2010" name="Nucleic Acids Res.">
        <title>BeetleBase in 2010: revisions to provide comprehensive genomic information for Tribolium castaneum.</title>
        <authorList>
            <person name="Kim H.S."/>
            <person name="Murphy T."/>
            <person name="Xia J."/>
            <person name="Caragea D."/>
            <person name="Park Y."/>
            <person name="Beeman R.W."/>
            <person name="Lorenzen M.D."/>
            <person name="Butcher S."/>
            <person name="Manak J.R."/>
            <person name="Brown S.J."/>
        </authorList>
    </citation>
    <scope>NUCLEOTIDE SEQUENCE [LARGE SCALE GENOMIC DNA]</scope>
    <source>
        <strain evidence="1 2">Georgia GA2</strain>
    </source>
</reference>